<gene>
    <name evidence="2" type="ORF">KY290_010673</name>
</gene>
<evidence type="ECO:0000256" key="1">
    <source>
        <dbReference type="SAM" id="MobiDB-lite"/>
    </source>
</evidence>
<name>A0ABQ7VZN7_SOLTU</name>
<reference evidence="2 3" key="1">
    <citation type="journal article" date="2021" name="bioRxiv">
        <title>Chromosome-scale and haplotype-resolved genome assembly of a tetraploid potato cultivar.</title>
        <authorList>
            <person name="Sun H."/>
            <person name="Jiao W.-B."/>
            <person name="Krause K."/>
            <person name="Campoy J.A."/>
            <person name="Goel M."/>
            <person name="Folz-Donahue K."/>
            <person name="Kukat C."/>
            <person name="Huettel B."/>
            <person name="Schneeberger K."/>
        </authorList>
    </citation>
    <scope>NUCLEOTIDE SEQUENCE [LARGE SCALE GENOMIC DNA]</scope>
    <source>
        <strain evidence="2">SolTubOtavaFocal</strain>
        <tissue evidence="2">Leaves</tissue>
    </source>
</reference>
<feature type="region of interest" description="Disordered" evidence="1">
    <location>
        <begin position="45"/>
        <end position="66"/>
    </location>
</feature>
<accession>A0ABQ7VZN7</accession>
<protein>
    <submittedName>
        <fullName evidence="2">Uncharacterized protein</fullName>
    </submittedName>
</protein>
<evidence type="ECO:0000313" key="3">
    <source>
        <dbReference type="Proteomes" id="UP000826656"/>
    </source>
</evidence>
<organism evidence="2 3">
    <name type="scientific">Solanum tuberosum</name>
    <name type="common">Potato</name>
    <dbReference type="NCBI Taxonomy" id="4113"/>
    <lineage>
        <taxon>Eukaryota</taxon>
        <taxon>Viridiplantae</taxon>
        <taxon>Streptophyta</taxon>
        <taxon>Embryophyta</taxon>
        <taxon>Tracheophyta</taxon>
        <taxon>Spermatophyta</taxon>
        <taxon>Magnoliopsida</taxon>
        <taxon>eudicotyledons</taxon>
        <taxon>Gunneridae</taxon>
        <taxon>Pentapetalae</taxon>
        <taxon>asterids</taxon>
        <taxon>lamiids</taxon>
        <taxon>Solanales</taxon>
        <taxon>Solanaceae</taxon>
        <taxon>Solanoideae</taxon>
        <taxon>Solaneae</taxon>
        <taxon>Solanum</taxon>
    </lineage>
</organism>
<feature type="compositionally biased region" description="Basic and acidic residues" evidence="1">
    <location>
        <begin position="46"/>
        <end position="62"/>
    </location>
</feature>
<dbReference type="Proteomes" id="UP000826656">
    <property type="component" value="Unassembled WGS sequence"/>
</dbReference>
<evidence type="ECO:0000313" key="2">
    <source>
        <dbReference type="EMBL" id="KAH0773536.1"/>
    </source>
</evidence>
<proteinExistence type="predicted"/>
<comment type="caution">
    <text evidence="2">The sequence shown here is derived from an EMBL/GenBank/DDBJ whole genome shotgun (WGS) entry which is preliminary data.</text>
</comment>
<keyword evidence="3" id="KW-1185">Reference proteome</keyword>
<dbReference type="EMBL" id="JAIVGD010000005">
    <property type="protein sequence ID" value="KAH0773536.1"/>
    <property type="molecule type" value="Genomic_DNA"/>
</dbReference>
<sequence length="90" mass="10639">MEREQNEEQSLVLWAEFLMEKNDHTIIEIPTQTTSSYMLDEEINNQDEHEHDLEPDHGKHEMGNPNDDTYSFGLLFLKLFNGKSLEQNEE</sequence>